<protein>
    <recommendedName>
        <fullName evidence="1">YgjP-like metallopeptidase domain-containing protein</fullName>
    </recommendedName>
</protein>
<proteinExistence type="predicted"/>
<feature type="domain" description="YgjP-like metallopeptidase" evidence="1">
    <location>
        <begin position="72"/>
        <end position="167"/>
    </location>
</feature>
<dbReference type="CDD" id="cd07344">
    <property type="entry name" value="M48_yhfN_like"/>
    <property type="match status" value="1"/>
</dbReference>
<accession>A0A1F6NK93</accession>
<dbReference type="PANTHER" id="PTHR30399">
    <property type="entry name" value="UNCHARACTERIZED PROTEIN YGJP"/>
    <property type="match status" value="1"/>
</dbReference>
<evidence type="ECO:0000313" key="3">
    <source>
        <dbReference type="Proteomes" id="UP000177803"/>
    </source>
</evidence>
<dbReference type="Proteomes" id="UP000177803">
    <property type="component" value="Unassembled WGS sequence"/>
</dbReference>
<dbReference type="InterPro" id="IPR053136">
    <property type="entry name" value="UTP_pyrophosphatase-like"/>
</dbReference>
<dbReference type="Pfam" id="PF01863">
    <property type="entry name" value="YgjP-like"/>
    <property type="match status" value="1"/>
</dbReference>
<comment type="caution">
    <text evidence="2">The sequence shown here is derived from an EMBL/GenBank/DDBJ whole genome shotgun (WGS) entry which is preliminary data.</text>
</comment>
<name>A0A1F6NK93_9BACT</name>
<gene>
    <name evidence="2" type="ORF">A2261_01080</name>
</gene>
<dbReference type="PANTHER" id="PTHR30399:SF1">
    <property type="entry name" value="UTP PYROPHOSPHATASE"/>
    <property type="match status" value="1"/>
</dbReference>
<reference evidence="2 3" key="1">
    <citation type="journal article" date="2016" name="Nat. Commun.">
        <title>Thousands of microbial genomes shed light on interconnected biogeochemical processes in an aquifer system.</title>
        <authorList>
            <person name="Anantharaman K."/>
            <person name="Brown C.T."/>
            <person name="Hug L.A."/>
            <person name="Sharon I."/>
            <person name="Castelle C.J."/>
            <person name="Probst A.J."/>
            <person name="Thomas B.C."/>
            <person name="Singh A."/>
            <person name="Wilkins M.J."/>
            <person name="Karaoz U."/>
            <person name="Brodie E.L."/>
            <person name="Williams K.H."/>
            <person name="Hubbard S.S."/>
            <person name="Banfield J.F."/>
        </authorList>
    </citation>
    <scope>NUCLEOTIDE SEQUENCE [LARGE SCALE GENOMIC DNA]</scope>
</reference>
<dbReference type="InterPro" id="IPR002725">
    <property type="entry name" value="YgjP-like_metallopeptidase"/>
</dbReference>
<evidence type="ECO:0000313" key="2">
    <source>
        <dbReference type="EMBL" id="OGH84180.1"/>
    </source>
</evidence>
<dbReference type="Gene3D" id="3.30.2010.10">
    <property type="entry name" value="Metalloproteases ('zincins'), catalytic domain"/>
    <property type="match status" value="1"/>
</dbReference>
<dbReference type="EMBL" id="MFQR01000041">
    <property type="protein sequence ID" value="OGH84180.1"/>
    <property type="molecule type" value="Genomic_DNA"/>
</dbReference>
<dbReference type="AlphaFoldDB" id="A0A1F6NK93"/>
<sequence length="181" mass="21679">MLKKEEKFKVVKRKIKYPRLELKTGELVVVVPHDGDFDVPEFIRRHDSWIKDKQNLIKKFSKKKAELRKVVLKREELRELIKKCIDQYASRMTVRPKTVILKKMKSKWGSCSSGKNLCFNLLLGYLPDRIVEYVVCHELCHLKHRKHDVNFKLWLKKFYSHPEKFEALLFSYWFAIGGDQN</sequence>
<organism evidence="2 3">
    <name type="scientific">Candidatus Magasanikbacteria bacterium RIFOXYA2_FULL_44_8</name>
    <dbReference type="NCBI Taxonomy" id="1798696"/>
    <lineage>
        <taxon>Bacteria</taxon>
        <taxon>Candidatus Magasanikiibacteriota</taxon>
    </lineage>
</organism>
<evidence type="ECO:0000259" key="1">
    <source>
        <dbReference type="Pfam" id="PF01863"/>
    </source>
</evidence>